<organism evidence="8 9">
    <name type="scientific">Sphingobacterium psychroaquaticum</name>
    <dbReference type="NCBI Taxonomy" id="561061"/>
    <lineage>
        <taxon>Bacteria</taxon>
        <taxon>Pseudomonadati</taxon>
        <taxon>Bacteroidota</taxon>
        <taxon>Sphingobacteriia</taxon>
        <taxon>Sphingobacteriales</taxon>
        <taxon>Sphingobacteriaceae</taxon>
        <taxon>Sphingobacterium</taxon>
    </lineage>
</organism>
<feature type="domain" description="RagB/SusD" evidence="6">
    <location>
        <begin position="329"/>
        <end position="646"/>
    </location>
</feature>
<dbReference type="Proteomes" id="UP000192980">
    <property type="component" value="Unassembled WGS sequence"/>
</dbReference>
<gene>
    <name evidence="8" type="ORF">SAMN05660862_3080</name>
</gene>
<dbReference type="SUPFAM" id="SSF48452">
    <property type="entry name" value="TPR-like"/>
    <property type="match status" value="1"/>
</dbReference>
<dbReference type="Pfam" id="PF07980">
    <property type="entry name" value="SusD_RagB"/>
    <property type="match status" value="1"/>
</dbReference>
<dbReference type="InterPro" id="IPR011990">
    <property type="entry name" value="TPR-like_helical_dom_sf"/>
</dbReference>
<feature type="domain" description="SusD-like N-terminal" evidence="7">
    <location>
        <begin position="30"/>
        <end position="234"/>
    </location>
</feature>
<evidence type="ECO:0000256" key="2">
    <source>
        <dbReference type="ARBA" id="ARBA00006275"/>
    </source>
</evidence>
<evidence type="ECO:0000256" key="5">
    <source>
        <dbReference type="ARBA" id="ARBA00023237"/>
    </source>
</evidence>
<dbReference type="GO" id="GO:0009279">
    <property type="term" value="C:cell outer membrane"/>
    <property type="evidence" value="ECO:0007669"/>
    <property type="project" value="UniProtKB-SubCell"/>
</dbReference>
<sequence length="646" mass="72906">MQTYKIMKTKFKTCIIGLGLIFGLSTSCNKFLDVVPDNAPVLDQAFSMRTMAERYLVTCYSSLPESFSVQGNAGLLSGDEFWLSSEATYSGYHSWRIALGSQNGDNPLLNAWDGNNGAKGYWIGITNCNIFLENIMRVPDMTEDEKLMWTSEVKFLKAYYHFLLLRQYGPIPIRDNNIPIYDAPGSSQLARNTVEECFNYIVGQIDDAMENLMDDVTAVNSETGRITKIVAKAMKAEILIHAASPLYNGNTGVEASITNVDGTKLFNQTYLSDKWQKAAEACKVAIDFAHQNGKALHTWTPTGGFIPQASTQYQMNIREAYNENTGNAEILWLDTKSTASGTIQGYFMLPRYTPNATTGTLLGFMSATLNIVEKFYSKNGVPIEEDITYPYTSRFDLITVPSTDGYKYDLVAGKETARMNLDRENRFYGTLMFDAGRVFMLQATSDANAYNIDLKYSGTSGKVDPNQYNWTGYASKKHYNYRGTVGASNAYTARVFGHPVMRLANLYLYYAEALNELNGPSAEAYAYIDVVRKRSGLPGVVEAWQKYSSNPTKPSTKEGLRQIIKSERTSEFALEGIRFWDLRRWRDAVKEYNSPILGWDINQSAAGSYYRTKLLYTRSFMERDYFWPLSLNERRRNPNLVQAAGW</sequence>
<evidence type="ECO:0000259" key="6">
    <source>
        <dbReference type="Pfam" id="PF07980"/>
    </source>
</evidence>
<dbReference type="Pfam" id="PF14322">
    <property type="entry name" value="SusD-like_3"/>
    <property type="match status" value="1"/>
</dbReference>
<keyword evidence="5" id="KW-0998">Cell outer membrane</keyword>
<keyword evidence="9" id="KW-1185">Reference proteome</keyword>
<dbReference type="InterPro" id="IPR012944">
    <property type="entry name" value="SusD_RagB_dom"/>
</dbReference>
<evidence type="ECO:0000259" key="7">
    <source>
        <dbReference type="Pfam" id="PF14322"/>
    </source>
</evidence>
<name>A0A1X7KR75_9SPHI</name>
<dbReference type="PROSITE" id="PS51257">
    <property type="entry name" value="PROKAR_LIPOPROTEIN"/>
    <property type="match status" value="1"/>
</dbReference>
<reference evidence="8 9" key="1">
    <citation type="submission" date="2017-04" db="EMBL/GenBank/DDBJ databases">
        <authorList>
            <person name="Afonso C.L."/>
            <person name="Miller P.J."/>
            <person name="Scott M.A."/>
            <person name="Spackman E."/>
            <person name="Goraichik I."/>
            <person name="Dimitrov K.M."/>
            <person name="Suarez D.L."/>
            <person name="Swayne D.E."/>
        </authorList>
    </citation>
    <scope>NUCLEOTIDE SEQUENCE [LARGE SCALE GENOMIC DNA]</scope>
    <source>
        <strain evidence="8 9">DSM 22418</strain>
    </source>
</reference>
<comment type="subcellular location">
    <subcellularLocation>
        <location evidence="1">Cell outer membrane</location>
    </subcellularLocation>
</comment>
<evidence type="ECO:0000256" key="1">
    <source>
        <dbReference type="ARBA" id="ARBA00004442"/>
    </source>
</evidence>
<dbReference type="InterPro" id="IPR033985">
    <property type="entry name" value="SusD-like_N"/>
</dbReference>
<evidence type="ECO:0000313" key="9">
    <source>
        <dbReference type="Proteomes" id="UP000192980"/>
    </source>
</evidence>
<protein>
    <submittedName>
        <fullName evidence="8">Starch-binding associating with outer membrane</fullName>
    </submittedName>
</protein>
<dbReference type="AlphaFoldDB" id="A0A1X7KR75"/>
<accession>A0A1X7KR75</accession>
<proteinExistence type="inferred from homology"/>
<keyword evidence="4" id="KW-0472">Membrane</keyword>
<dbReference type="Gene3D" id="1.25.40.390">
    <property type="match status" value="1"/>
</dbReference>
<evidence type="ECO:0000256" key="3">
    <source>
        <dbReference type="ARBA" id="ARBA00022729"/>
    </source>
</evidence>
<evidence type="ECO:0000256" key="4">
    <source>
        <dbReference type="ARBA" id="ARBA00023136"/>
    </source>
</evidence>
<evidence type="ECO:0000313" key="8">
    <source>
        <dbReference type="EMBL" id="SMG43303.1"/>
    </source>
</evidence>
<dbReference type="EMBL" id="FXAU01000006">
    <property type="protein sequence ID" value="SMG43303.1"/>
    <property type="molecule type" value="Genomic_DNA"/>
</dbReference>
<dbReference type="STRING" id="561061.SAMN05660862_3080"/>
<keyword evidence="3" id="KW-0732">Signal</keyword>
<comment type="similarity">
    <text evidence="2">Belongs to the SusD family.</text>
</comment>